<dbReference type="EMBL" id="CCDI010000001">
    <property type="protein sequence ID" value="CDQ21885.1"/>
    <property type="molecule type" value="Genomic_DNA"/>
</dbReference>
<dbReference type="SUPFAM" id="SSF47781">
    <property type="entry name" value="RuvA domain 2-like"/>
    <property type="match status" value="1"/>
</dbReference>
<dbReference type="AlphaFoldDB" id="A0A024P167"/>
<sequence>MKQFFVDLHIHVGRDWNGRPVKITGSKSLTLTNIVEEASRRKGLDMVGVIDAQAPAVQDEITHLIQTGKAEEIKGGGIRFEHTVLILGSEIEVYDASCSGPIHVLCYFPTLKQMESFTAWLAEKMKNVNLSSQRFYGTARELQQYVKDHEGIFIPAHMFTPFKSLYGKGVKKTLKEVLDADKIDAVELGLSADTEMAGLIGELSPYTYVTNSDAHSLGKLAREYQKIEMAGLTFEELRLALHDAEGRRVAVNYGMSPKMGKYHQTVCAKCLTPAFETQNQCGECGSRKIVKGVKDRIEELKSDQQERFRPPYVYQVPLLSLPGVGKRTYEKMLEVFGSEMEVIHEASKEKLLEVVPADVVKNVMALREGTLHISAGGGGRYGRIQ</sequence>
<gene>
    <name evidence="1" type="ORF">BN983_00080</name>
</gene>
<proteinExistence type="predicted"/>
<keyword evidence="2" id="KW-1185">Reference proteome</keyword>
<dbReference type="RefSeq" id="WP_035504767.1">
    <property type="nucleotide sequence ID" value="NZ_CCDH010000002.1"/>
</dbReference>
<protein>
    <recommendedName>
        <fullName evidence="3">TIGR00375 family protein</fullName>
    </recommendedName>
</protein>
<dbReference type="Gene3D" id="3.20.20.140">
    <property type="entry name" value="Metal-dependent hydrolases"/>
    <property type="match status" value="1"/>
</dbReference>
<evidence type="ECO:0008006" key="3">
    <source>
        <dbReference type="Google" id="ProtNLM"/>
    </source>
</evidence>
<dbReference type="PANTHER" id="PTHR40084:SF1">
    <property type="entry name" value="PHOSPHOTRANSFERASE"/>
    <property type="match status" value="1"/>
</dbReference>
<organism evidence="1 2">
    <name type="scientific">Halobacillus karajensis</name>
    <dbReference type="NCBI Taxonomy" id="195088"/>
    <lineage>
        <taxon>Bacteria</taxon>
        <taxon>Bacillati</taxon>
        <taxon>Bacillota</taxon>
        <taxon>Bacilli</taxon>
        <taxon>Bacillales</taxon>
        <taxon>Bacillaceae</taxon>
        <taxon>Halobacillus</taxon>
    </lineage>
</organism>
<reference evidence="2" key="1">
    <citation type="submission" date="2014-03" db="EMBL/GenBank/DDBJ databases">
        <authorList>
            <person name="Urmite Genomes U."/>
        </authorList>
    </citation>
    <scope>NUCLEOTIDE SEQUENCE [LARGE SCALE GENOMIC DNA]</scope>
    <source>
        <strain evidence="2">HD-03</strain>
    </source>
</reference>
<accession>A0A024P167</accession>
<dbReference type="Proteomes" id="UP000028868">
    <property type="component" value="Unassembled WGS sequence"/>
</dbReference>
<dbReference type="SUPFAM" id="SSF89550">
    <property type="entry name" value="PHP domain-like"/>
    <property type="match status" value="1"/>
</dbReference>
<evidence type="ECO:0000313" key="1">
    <source>
        <dbReference type="EMBL" id="CDQ21885.1"/>
    </source>
</evidence>
<evidence type="ECO:0000313" key="2">
    <source>
        <dbReference type="Proteomes" id="UP000028868"/>
    </source>
</evidence>
<name>A0A024P167_9BACI</name>
<dbReference type="InterPro" id="IPR016195">
    <property type="entry name" value="Pol/histidinol_Pase-like"/>
</dbReference>
<reference evidence="1 2" key="2">
    <citation type="submission" date="2014-05" db="EMBL/GenBank/DDBJ databases">
        <title>Draft genome sequence of Halobacillus karajensis HK-03.</title>
        <authorList>
            <person name="Khelaifia S."/>
            <person name="Croce O."/>
            <person name="Lagier J.C."/>
            <person name="Raoult D."/>
        </authorList>
    </citation>
    <scope>NUCLEOTIDE SEQUENCE [LARGE SCALE GENOMIC DNA]</scope>
    <source>
        <strain evidence="1 2">HD-03</strain>
    </source>
</reference>
<dbReference type="InterPro" id="IPR010994">
    <property type="entry name" value="RuvA_2-like"/>
</dbReference>
<dbReference type="CDD" id="cd19067">
    <property type="entry name" value="PfuEndoQ-like"/>
    <property type="match status" value="1"/>
</dbReference>
<comment type="caution">
    <text evidence="1">The sequence shown here is derived from an EMBL/GenBank/DDBJ whole genome shotgun (WGS) entry which is preliminary data.</text>
</comment>
<dbReference type="PANTHER" id="PTHR40084">
    <property type="entry name" value="PHOSPHOHYDROLASE, PHP FAMILY"/>
    <property type="match status" value="1"/>
</dbReference>